<sequence length="100" mass="10359">MKKFVIMAAFGSLLFAAAPLSARVDGPKDLRDADKGCPTDAATQKSGARGQGKPHVRVFDGATGAGNAAAQGVNRAREIRPTRAQAMNNLKQMGMASCGQ</sequence>
<organism evidence="3 4">
    <name type="scientific">Sphingomonas alpina</name>
    <dbReference type="NCBI Taxonomy" id="653931"/>
    <lineage>
        <taxon>Bacteria</taxon>
        <taxon>Pseudomonadati</taxon>
        <taxon>Pseudomonadota</taxon>
        <taxon>Alphaproteobacteria</taxon>
        <taxon>Sphingomonadales</taxon>
        <taxon>Sphingomonadaceae</taxon>
        <taxon>Sphingomonas</taxon>
    </lineage>
</organism>
<evidence type="ECO:0000313" key="4">
    <source>
        <dbReference type="Proteomes" id="UP000516148"/>
    </source>
</evidence>
<gene>
    <name evidence="3" type="ORF">H3Z74_08640</name>
</gene>
<evidence type="ECO:0000256" key="1">
    <source>
        <dbReference type="SAM" id="MobiDB-lite"/>
    </source>
</evidence>
<evidence type="ECO:0008006" key="5">
    <source>
        <dbReference type="Google" id="ProtNLM"/>
    </source>
</evidence>
<dbReference type="AlphaFoldDB" id="A0A7H0LNE6"/>
<feature type="compositionally biased region" description="Basic and acidic residues" evidence="1">
    <location>
        <begin position="28"/>
        <end position="37"/>
    </location>
</feature>
<proteinExistence type="predicted"/>
<name>A0A7H0LNE6_9SPHN</name>
<dbReference type="EMBL" id="CP061038">
    <property type="protein sequence ID" value="QNQ11199.1"/>
    <property type="molecule type" value="Genomic_DNA"/>
</dbReference>
<dbReference type="KEGG" id="spap:H3Z74_08640"/>
<feature type="region of interest" description="Disordered" evidence="1">
    <location>
        <begin position="28"/>
        <end position="54"/>
    </location>
</feature>
<reference evidence="3 4" key="1">
    <citation type="submission" date="2020-09" db="EMBL/GenBank/DDBJ databases">
        <title>Sphingomonas sp., a new species isolated from pork steak.</title>
        <authorList>
            <person name="Heidler von Heilborn D."/>
        </authorList>
    </citation>
    <scope>NUCLEOTIDE SEQUENCE [LARGE SCALE GENOMIC DNA]</scope>
    <source>
        <strain evidence="4">S8-3T</strain>
    </source>
</reference>
<keyword evidence="4" id="KW-1185">Reference proteome</keyword>
<accession>A0A7H0LNE6</accession>
<keyword evidence="2" id="KW-0732">Signal</keyword>
<evidence type="ECO:0000256" key="2">
    <source>
        <dbReference type="SAM" id="SignalP"/>
    </source>
</evidence>
<feature type="chain" id="PRO_5029019824" description="Secreted protein" evidence="2">
    <location>
        <begin position="23"/>
        <end position="100"/>
    </location>
</feature>
<dbReference type="RefSeq" id="WP_187763483.1">
    <property type="nucleotide sequence ID" value="NZ_CP061038.1"/>
</dbReference>
<protein>
    <recommendedName>
        <fullName evidence="5">Secreted protein</fullName>
    </recommendedName>
</protein>
<dbReference type="Proteomes" id="UP000516148">
    <property type="component" value="Chromosome"/>
</dbReference>
<feature type="signal peptide" evidence="2">
    <location>
        <begin position="1"/>
        <end position="22"/>
    </location>
</feature>
<evidence type="ECO:0000313" key="3">
    <source>
        <dbReference type="EMBL" id="QNQ11199.1"/>
    </source>
</evidence>